<evidence type="ECO:0000259" key="7">
    <source>
        <dbReference type="Pfam" id="PF01425"/>
    </source>
</evidence>
<evidence type="ECO:0000256" key="3">
    <source>
        <dbReference type="ARBA" id="ARBA00012922"/>
    </source>
</evidence>
<comment type="catalytic activity">
    <reaction evidence="1">
        <text>a monocarboxylic acid amide + H2O = a monocarboxylate + NH4(+)</text>
        <dbReference type="Rhea" id="RHEA:12020"/>
        <dbReference type="ChEBI" id="CHEBI:15377"/>
        <dbReference type="ChEBI" id="CHEBI:28938"/>
        <dbReference type="ChEBI" id="CHEBI:35757"/>
        <dbReference type="ChEBI" id="CHEBI:83628"/>
        <dbReference type="EC" id="3.5.1.4"/>
    </reaction>
</comment>
<sequence length="596" mass="67250">MVLGLGYAIHWRDRRRKQAERETTIASLPEKYRTPLTSSEIDLLLTPSSQLVQHVHDGSVHTSQILSAFTKRALQAHERTNCLTEILVKRAEQKSIPQLERKLARERQKEDDGRRRKKRLPLAGVPVSMKDTVCVDGYDSCIGYSKWIGRTSWRDSPLVKLLDDAGAIPFVKTNVPITLLSFESTNPVFGRTKNPHNPRYSPGGSTGGEAALLAFGGSRCGIGTDVAGSVRIPAHYSGIYTIRCSSGRFLKAGNVTSMPGQEGVLAVYSPMCKTLGDLSFFFKGIYEMCPWKYDHTVLPIPWRRVNSRWELVNTSGQNEEGHAGKERRRARWGVMWDDGVVPPSPACRRALEEVVSALRSRGDEIITIAGPETAQPYECLRIASQLLNSDGGKTFLSQFTSLLEWNDTGVVQLVRYFRLPWIFKRIHAWFVHYIRRDPLRAGLLRDWNEKSVPEQWKLVAERENAREAWFNYWNKEDLDFILTVPHALPAIPEDGSRDTVSACGYTFMWNLLDYAAGVMPITKVDKELDGLPADFRRKNLNGIARSAYKLYDPVGMHGLPVGVQVIGRRLEEEKVLAGMERIEEALGRVWDDGLLD</sequence>
<feature type="domain" description="Amidase" evidence="7">
    <location>
        <begin position="65"/>
        <end position="576"/>
    </location>
</feature>
<dbReference type="FunFam" id="3.90.1300.10:FF:000003">
    <property type="entry name" value="Amidase signature enzyme"/>
    <property type="match status" value="1"/>
</dbReference>
<evidence type="ECO:0000313" key="8">
    <source>
        <dbReference type="EMBL" id="RPA85127.1"/>
    </source>
</evidence>
<dbReference type="Pfam" id="PF01425">
    <property type="entry name" value="Amidase"/>
    <property type="match status" value="1"/>
</dbReference>
<feature type="active site" description="Acyl-ester intermediate" evidence="5">
    <location>
        <position position="229"/>
    </location>
</feature>
<gene>
    <name evidence="8" type="ORF">BJ508DRAFT_235687</name>
</gene>
<evidence type="ECO:0000313" key="9">
    <source>
        <dbReference type="Proteomes" id="UP000275078"/>
    </source>
</evidence>
<dbReference type="InterPro" id="IPR036928">
    <property type="entry name" value="AS_sf"/>
</dbReference>
<reference evidence="8 9" key="1">
    <citation type="journal article" date="2018" name="Nat. Ecol. Evol.">
        <title>Pezizomycetes genomes reveal the molecular basis of ectomycorrhizal truffle lifestyle.</title>
        <authorList>
            <person name="Murat C."/>
            <person name="Payen T."/>
            <person name="Noel B."/>
            <person name="Kuo A."/>
            <person name="Morin E."/>
            <person name="Chen J."/>
            <person name="Kohler A."/>
            <person name="Krizsan K."/>
            <person name="Balestrini R."/>
            <person name="Da Silva C."/>
            <person name="Montanini B."/>
            <person name="Hainaut M."/>
            <person name="Levati E."/>
            <person name="Barry K.W."/>
            <person name="Belfiori B."/>
            <person name="Cichocki N."/>
            <person name="Clum A."/>
            <person name="Dockter R.B."/>
            <person name="Fauchery L."/>
            <person name="Guy J."/>
            <person name="Iotti M."/>
            <person name="Le Tacon F."/>
            <person name="Lindquist E.A."/>
            <person name="Lipzen A."/>
            <person name="Malagnac F."/>
            <person name="Mello A."/>
            <person name="Molinier V."/>
            <person name="Miyauchi S."/>
            <person name="Poulain J."/>
            <person name="Riccioni C."/>
            <person name="Rubini A."/>
            <person name="Sitrit Y."/>
            <person name="Splivallo R."/>
            <person name="Traeger S."/>
            <person name="Wang M."/>
            <person name="Zifcakova L."/>
            <person name="Wipf D."/>
            <person name="Zambonelli A."/>
            <person name="Paolocci F."/>
            <person name="Nowrousian M."/>
            <person name="Ottonello S."/>
            <person name="Baldrian P."/>
            <person name="Spatafora J.W."/>
            <person name="Henrissat B."/>
            <person name="Nagy L.G."/>
            <person name="Aury J.M."/>
            <person name="Wincker P."/>
            <person name="Grigoriev I.V."/>
            <person name="Bonfante P."/>
            <person name="Martin F.M."/>
        </authorList>
    </citation>
    <scope>NUCLEOTIDE SEQUENCE [LARGE SCALE GENOMIC DNA]</scope>
    <source>
        <strain evidence="8 9">RN42</strain>
    </source>
</reference>
<evidence type="ECO:0000256" key="5">
    <source>
        <dbReference type="PIRSR" id="PIRSR001221-1"/>
    </source>
</evidence>
<dbReference type="GO" id="GO:0004040">
    <property type="term" value="F:amidase activity"/>
    <property type="evidence" value="ECO:0007669"/>
    <property type="project" value="UniProtKB-EC"/>
</dbReference>
<protein>
    <recommendedName>
        <fullName evidence="3">amidase</fullName>
        <ecNumber evidence="3">3.5.1.4</ecNumber>
    </recommendedName>
</protein>
<dbReference type="STRING" id="1160509.A0A3N4II75"/>
<proteinExistence type="inferred from homology"/>
<dbReference type="SUPFAM" id="SSF75304">
    <property type="entry name" value="Amidase signature (AS) enzymes"/>
    <property type="match status" value="1"/>
</dbReference>
<keyword evidence="9" id="KW-1185">Reference proteome</keyword>
<dbReference type="Gene3D" id="3.90.1300.10">
    <property type="entry name" value="Amidase signature (AS) domain"/>
    <property type="match status" value="1"/>
</dbReference>
<feature type="binding site" evidence="6">
    <location>
        <position position="205"/>
    </location>
    <ligand>
        <name>substrate</name>
    </ligand>
</feature>
<evidence type="ECO:0000256" key="4">
    <source>
        <dbReference type="ARBA" id="ARBA00022801"/>
    </source>
</evidence>
<feature type="binding site" evidence="6">
    <location>
        <position position="179"/>
    </location>
    <ligand>
        <name>substrate</name>
    </ligand>
</feature>
<feature type="active site" description="Charge relay system" evidence="5">
    <location>
        <position position="205"/>
    </location>
</feature>
<dbReference type="PANTHER" id="PTHR46072:SF10">
    <property type="entry name" value="ACETAMIDASE"/>
    <property type="match status" value="1"/>
</dbReference>
<dbReference type="OrthoDB" id="6428749at2759"/>
<keyword evidence="4" id="KW-0378">Hydrolase</keyword>
<dbReference type="PIRSF" id="PIRSF001221">
    <property type="entry name" value="Amidase_fungi"/>
    <property type="match status" value="1"/>
</dbReference>
<accession>A0A3N4II75</accession>
<evidence type="ECO:0000256" key="1">
    <source>
        <dbReference type="ARBA" id="ARBA00001311"/>
    </source>
</evidence>
<evidence type="ECO:0000256" key="2">
    <source>
        <dbReference type="ARBA" id="ARBA00009199"/>
    </source>
</evidence>
<organism evidence="8 9">
    <name type="scientific">Ascobolus immersus RN42</name>
    <dbReference type="NCBI Taxonomy" id="1160509"/>
    <lineage>
        <taxon>Eukaryota</taxon>
        <taxon>Fungi</taxon>
        <taxon>Dikarya</taxon>
        <taxon>Ascomycota</taxon>
        <taxon>Pezizomycotina</taxon>
        <taxon>Pezizomycetes</taxon>
        <taxon>Pezizales</taxon>
        <taxon>Ascobolaceae</taxon>
        <taxon>Ascobolus</taxon>
    </lineage>
</organism>
<dbReference type="InterPro" id="IPR023631">
    <property type="entry name" value="Amidase_dom"/>
</dbReference>
<dbReference type="EMBL" id="ML119655">
    <property type="protein sequence ID" value="RPA85127.1"/>
    <property type="molecule type" value="Genomic_DNA"/>
</dbReference>
<evidence type="ECO:0000256" key="6">
    <source>
        <dbReference type="PIRSR" id="PIRSR001221-2"/>
    </source>
</evidence>
<dbReference type="AlphaFoldDB" id="A0A3N4II75"/>
<dbReference type="Proteomes" id="UP000275078">
    <property type="component" value="Unassembled WGS sequence"/>
</dbReference>
<dbReference type="EC" id="3.5.1.4" evidence="3"/>
<name>A0A3N4II75_ASCIM</name>
<comment type="similarity">
    <text evidence="2">Belongs to the amidase family.</text>
</comment>
<feature type="binding site" evidence="6">
    <location>
        <begin position="226"/>
        <end position="229"/>
    </location>
    <ligand>
        <name>substrate</name>
    </ligand>
</feature>
<dbReference type="PANTHER" id="PTHR46072">
    <property type="entry name" value="AMIDASE-RELATED-RELATED"/>
    <property type="match status" value="1"/>
</dbReference>
<feature type="active site" description="Charge relay system" evidence="5">
    <location>
        <position position="130"/>
    </location>
</feature>